<comment type="caution">
    <text evidence="2">The sequence shown here is derived from an EMBL/GenBank/DDBJ whole genome shotgun (WGS) entry which is preliminary data.</text>
</comment>
<sequence length="366" mass="39872">MWPVVVVPTAQSNSHIQSNSGFPDSLTLRKILTTTTTTLSTLAPNKLRHHAPPVHVHVHVHAALSSVPVQSSSSPNRRRRARPRPPARLPKLGPRAQVALSLSLLQATRVPYRIVTSPSPYLTSQYAQVEKCAMSKKCVRIPTESRGRHWLPIHSKSQGRRALAPFVSLASQPWAWGMASFLPPSFRLCLCGLCFLTWVHTAEASLILETQLPLCLSSTPDDTHRHDANGPSTIFCSVVSVSDQPTTATANCNYAKVAVRGRSVSQSAPPPTDPWRLICLACLLARTLGHGGHYCELVTYAVSQLPRKYSHVYVAHSIPVGFLAQVSTDGGGVGRIFPRAAAVAVTWTDGRHGTWDNRPSRLELAV</sequence>
<accession>A0ABR1L7N5</accession>
<evidence type="ECO:0000313" key="2">
    <source>
        <dbReference type="EMBL" id="KAK7531268.1"/>
    </source>
</evidence>
<dbReference type="Proteomes" id="UP001365128">
    <property type="component" value="Unassembled WGS sequence"/>
</dbReference>
<reference evidence="2 3" key="1">
    <citation type="submission" date="2024-04" db="EMBL/GenBank/DDBJ databases">
        <title>Phyllosticta paracitricarpa is synonymous to the EU quarantine fungus P. citricarpa based on phylogenomic analyses.</title>
        <authorList>
            <consortium name="Lawrence Berkeley National Laboratory"/>
            <person name="Van Ingen-Buijs V.A."/>
            <person name="Van Westerhoven A.C."/>
            <person name="Haridas S."/>
            <person name="Skiadas P."/>
            <person name="Martin F."/>
            <person name="Groenewald J.Z."/>
            <person name="Crous P.W."/>
            <person name="Seidl M.F."/>
        </authorList>
    </citation>
    <scope>NUCLEOTIDE SEQUENCE [LARGE SCALE GENOMIC DNA]</scope>
    <source>
        <strain evidence="2 3">CBS 122670</strain>
    </source>
</reference>
<feature type="compositionally biased region" description="Basic residues" evidence="1">
    <location>
        <begin position="76"/>
        <end position="85"/>
    </location>
</feature>
<evidence type="ECO:0000256" key="1">
    <source>
        <dbReference type="SAM" id="MobiDB-lite"/>
    </source>
</evidence>
<feature type="compositionally biased region" description="Low complexity" evidence="1">
    <location>
        <begin position="65"/>
        <end position="75"/>
    </location>
</feature>
<feature type="region of interest" description="Disordered" evidence="1">
    <location>
        <begin position="65"/>
        <end position="92"/>
    </location>
</feature>
<keyword evidence="3" id="KW-1185">Reference proteome</keyword>
<evidence type="ECO:0000313" key="3">
    <source>
        <dbReference type="Proteomes" id="UP001365128"/>
    </source>
</evidence>
<protein>
    <submittedName>
        <fullName evidence="2">Uncharacterized protein</fullName>
    </submittedName>
</protein>
<name>A0ABR1L7N5_9PEZI</name>
<gene>
    <name evidence="2" type="ORF">IWX46DRAFT_371080</name>
</gene>
<organism evidence="2 3">
    <name type="scientific">Phyllosticta citricarpa</name>
    <dbReference type="NCBI Taxonomy" id="55181"/>
    <lineage>
        <taxon>Eukaryota</taxon>
        <taxon>Fungi</taxon>
        <taxon>Dikarya</taxon>
        <taxon>Ascomycota</taxon>
        <taxon>Pezizomycotina</taxon>
        <taxon>Dothideomycetes</taxon>
        <taxon>Dothideomycetes incertae sedis</taxon>
        <taxon>Botryosphaeriales</taxon>
        <taxon>Phyllostictaceae</taxon>
        <taxon>Phyllosticta</taxon>
    </lineage>
</organism>
<proteinExistence type="predicted"/>
<dbReference type="EMBL" id="JBBPDW010000055">
    <property type="protein sequence ID" value="KAK7531268.1"/>
    <property type="molecule type" value="Genomic_DNA"/>
</dbReference>